<feature type="zinc finger region" description="C3H1-type" evidence="5">
    <location>
        <begin position="111"/>
        <end position="138"/>
    </location>
</feature>
<feature type="domain" description="C3H1-type" evidence="6">
    <location>
        <begin position="146"/>
        <end position="172"/>
    </location>
</feature>
<dbReference type="InterPro" id="IPR036855">
    <property type="entry name" value="Znf_CCCH_sf"/>
</dbReference>
<protein>
    <submittedName>
        <fullName evidence="7">Zinc finger protein 36, C3H1 type-like 3</fullName>
    </submittedName>
</protein>
<dbReference type="SMART" id="SM00356">
    <property type="entry name" value="ZnF_C3H1"/>
    <property type="match status" value="2"/>
</dbReference>
<evidence type="ECO:0000256" key="4">
    <source>
        <dbReference type="ARBA" id="ARBA00022833"/>
    </source>
</evidence>
<evidence type="ECO:0000259" key="6">
    <source>
        <dbReference type="PROSITE" id="PS50103"/>
    </source>
</evidence>
<keyword evidence="2" id="KW-0677">Repeat</keyword>
<keyword evidence="8" id="KW-1185">Reference proteome</keyword>
<dbReference type="PANTHER" id="PTHR12547">
    <property type="entry name" value="CCCH ZINC FINGER/TIS11-RELATED"/>
    <property type="match status" value="1"/>
</dbReference>
<dbReference type="PROSITE" id="PS50103">
    <property type="entry name" value="ZF_C3H1"/>
    <property type="match status" value="2"/>
</dbReference>
<sequence length="287" mass="30639">MVMSGDDSAMVAGMVTVKVRPAWGRLFQAVAWTGEKKSCNWPTGRGGPFAAFAASLALSVPSFRLSFCIPPLPRAGPELVASRSRRAPASVTGNMAPAKASAKTSATQEKMAKTEICKFNSMGKCKRGAQCSFAHGPEELVAKPDLFKTMLCRKWAKGSCNFTNCTFAHGEEELRDARSKRLTGLRKEAEEKEQAILEETCVSEASTEDGGTGTGSASEERMEDHVWGLELLLNAQTAALSTATQDAETRPAFVLPGHAAKFPMKVLPSGHAKSGKPEIVGGCWISI</sequence>
<dbReference type="Gene3D" id="4.10.1000.10">
    <property type="entry name" value="Zinc finger, CCCH-type"/>
    <property type="match status" value="2"/>
</dbReference>
<dbReference type="SUPFAM" id="SSF90229">
    <property type="entry name" value="CCCH zinc finger"/>
    <property type="match status" value="2"/>
</dbReference>
<keyword evidence="4 5" id="KW-0862">Zinc</keyword>
<feature type="domain" description="C3H1-type" evidence="6">
    <location>
        <begin position="111"/>
        <end position="138"/>
    </location>
</feature>
<dbReference type="InterPro" id="IPR000571">
    <property type="entry name" value="Znf_CCCH"/>
</dbReference>
<dbReference type="GO" id="GO:0003729">
    <property type="term" value="F:mRNA binding"/>
    <property type="evidence" value="ECO:0007669"/>
    <property type="project" value="InterPro"/>
</dbReference>
<name>A0A1Q9DFE6_SYMMI</name>
<dbReference type="Pfam" id="PF00642">
    <property type="entry name" value="zf-CCCH"/>
    <property type="match status" value="2"/>
</dbReference>
<evidence type="ECO:0000313" key="8">
    <source>
        <dbReference type="Proteomes" id="UP000186817"/>
    </source>
</evidence>
<proteinExistence type="predicted"/>
<evidence type="ECO:0000256" key="2">
    <source>
        <dbReference type="ARBA" id="ARBA00022737"/>
    </source>
</evidence>
<dbReference type="PANTHER" id="PTHR12547:SF18">
    <property type="entry name" value="PROTEIN TIS11"/>
    <property type="match status" value="1"/>
</dbReference>
<feature type="zinc finger region" description="C3H1-type" evidence="5">
    <location>
        <begin position="146"/>
        <end position="172"/>
    </location>
</feature>
<dbReference type="OrthoDB" id="430732at2759"/>
<gene>
    <name evidence="7" type="primary">Zfp36l3</name>
    <name evidence="7" type="ORF">AK812_SmicGene24135</name>
</gene>
<dbReference type="EMBL" id="LSRX01000565">
    <property type="protein sequence ID" value="OLP93902.1"/>
    <property type="molecule type" value="Genomic_DNA"/>
</dbReference>
<reference evidence="7 8" key="1">
    <citation type="submission" date="2016-02" db="EMBL/GenBank/DDBJ databases">
        <title>Genome analysis of coral dinoflagellate symbionts highlights evolutionary adaptations to a symbiotic lifestyle.</title>
        <authorList>
            <person name="Aranda M."/>
            <person name="Li Y."/>
            <person name="Liew Y.J."/>
            <person name="Baumgarten S."/>
            <person name="Simakov O."/>
            <person name="Wilson M."/>
            <person name="Piel J."/>
            <person name="Ashoor H."/>
            <person name="Bougouffa S."/>
            <person name="Bajic V.B."/>
            <person name="Ryu T."/>
            <person name="Ravasi T."/>
            <person name="Bayer T."/>
            <person name="Micklem G."/>
            <person name="Kim H."/>
            <person name="Bhak J."/>
            <person name="Lajeunesse T.C."/>
            <person name="Voolstra C.R."/>
        </authorList>
    </citation>
    <scope>NUCLEOTIDE SEQUENCE [LARGE SCALE GENOMIC DNA]</scope>
    <source>
        <strain evidence="7 8">CCMP2467</strain>
    </source>
</reference>
<evidence type="ECO:0000256" key="3">
    <source>
        <dbReference type="ARBA" id="ARBA00022771"/>
    </source>
</evidence>
<accession>A0A1Q9DFE6</accession>
<dbReference type="InterPro" id="IPR045877">
    <property type="entry name" value="ZFP36-like"/>
</dbReference>
<keyword evidence="3 5" id="KW-0863">Zinc-finger</keyword>
<comment type="caution">
    <text evidence="7">The sequence shown here is derived from an EMBL/GenBank/DDBJ whole genome shotgun (WGS) entry which is preliminary data.</text>
</comment>
<dbReference type="GO" id="GO:0008270">
    <property type="term" value="F:zinc ion binding"/>
    <property type="evidence" value="ECO:0007669"/>
    <property type="project" value="UniProtKB-KW"/>
</dbReference>
<organism evidence="7 8">
    <name type="scientific">Symbiodinium microadriaticum</name>
    <name type="common">Dinoflagellate</name>
    <name type="synonym">Zooxanthella microadriatica</name>
    <dbReference type="NCBI Taxonomy" id="2951"/>
    <lineage>
        <taxon>Eukaryota</taxon>
        <taxon>Sar</taxon>
        <taxon>Alveolata</taxon>
        <taxon>Dinophyceae</taxon>
        <taxon>Suessiales</taxon>
        <taxon>Symbiodiniaceae</taxon>
        <taxon>Symbiodinium</taxon>
    </lineage>
</organism>
<dbReference type="AlphaFoldDB" id="A0A1Q9DFE6"/>
<evidence type="ECO:0000256" key="5">
    <source>
        <dbReference type="PROSITE-ProRule" id="PRU00723"/>
    </source>
</evidence>
<evidence type="ECO:0000256" key="1">
    <source>
        <dbReference type="ARBA" id="ARBA00022723"/>
    </source>
</evidence>
<evidence type="ECO:0000313" key="7">
    <source>
        <dbReference type="EMBL" id="OLP93902.1"/>
    </source>
</evidence>
<dbReference type="Proteomes" id="UP000186817">
    <property type="component" value="Unassembled WGS sequence"/>
</dbReference>
<keyword evidence="1 5" id="KW-0479">Metal-binding</keyword>